<dbReference type="AlphaFoldDB" id="A0A0G0UCS8"/>
<reference evidence="1 2" key="1">
    <citation type="journal article" date="2015" name="Nature">
        <title>rRNA introns, odd ribosomes, and small enigmatic genomes across a large radiation of phyla.</title>
        <authorList>
            <person name="Brown C.T."/>
            <person name="Hug L.A."/>
            <person name="Thomas B.C."/>
            <person name="Sharon I."/>
            <person name="Castelle C.J."/>
            <person name="Singh A."/>
            <person name="Wilkins M.J."/>
            <person name="Williams K.H."/>
            <person name="Banfield J.F."/>
        </authorList>
    </citation>
    <scope>NUCLEOTIDE SEQUENCE [LARGE SCALE GENOMIC DNA]</scope>
</reference>
<gene>
    <name evidence="1" type="ORF">UU32_C0037G0010</name>
</gene>
<evidence type="ECO:0000313" key="2">
    <source>
        <dbReference type="Proteomes" id="UP000033858"/>
    </source>
</evidence>
<dbReference type="Proteomes" id="UP000033858">
    <property type="component" value="Unassembled WGS sequence"/>
</dbReference>
<dbReference type="EMBL" id="LCAE01000037">
    <property type="protein sequence ID" value="KKR85151.1"/>
    <property type="molecule type" value="Genomic_DNA"/>
</dbReference>
<protein>
    <submittedName>
        <fullName evidence="1">Uncharacterized protein</fullName>
    </submittedName>
</protein>
<evidence type="ECO:0000313" key="1">
    <source>
        <dbReference type="EMBL" id="KKR85151.1"/>
    </source>
</evidence>
<name>A0A0G0UCS8_9BACT</name>
<organism evidence="1 2">
    <name type="scientific">Candidatus Woesebacteria bacterium GW2011_GWB1_41_10</name>
    <dbReference type="NCBI Taxonomy" id="1618577"/>
    <lineage>
        <taxon>Bacteria</taxon>
        <taxon>Candidatus Woeseibacteriota</taxon>
    </lineage>
</organism>
<comment type="caution">
    <text evidence="1">The sequence shown here is derived from an EMBL/GenBank/DDBJ whole genome shotgun (WGS) entry which is preliminary data.</text>
</comment>
<sequence>MKINILRPFIPLVIIIILFSATAKFGLAKISEVRSKISQAQREERVLSQKLSVLSDVEVGVSNDSSLVSSTIPNRNPSLIVASQIKVEAGLLGLTPLNIKSGTGIEDKSGLSRVDVNFDIEGQRSTVLEFLKKIEGFAPITLVEKVKLNEVGGVARAQVTVKTFFAELPKKLPALGEALNDLTPDEKKILTEASGLRQPLFVNFSASTPGERPDPFSQ</sequence>
<proteinExistence type="predicted"/>
<accession>A0A0G0UCS8</accession>